<evidence type="ECO:0000313" key="3">
    <source>
        <dbReference type="Proteomes" id="UP001629058"/>
    </source>
</evidence>
<keyword evidence="3" id="KW-1185">Reference proteome</keyword>
<name>A0ABW8Y5H1_9FLAO</name>
<organism evidence="2 3">
    <name type="scientific">Chryseobacterium terrae</name>
    <dbReference type="NCBI Taxonomy" id="3163299"/>
    <lineage>
        <taxon>Bacteria</taxon>
        <taxon>Pseudomonadati</taxon>
        <taxon>Bacteroidota</taxon>
        <taxon>Flavobacteriia</taxon>
        <taxon>Flavobacteriales</taxon>
        <taxon>Weeksellaceae</taxon>
        <taxon>Chryseobacterium group</taxon>
        <taxon>Chryseobacterium</taxon>
    </lineage>
</organism>
<dbReference type="EMBL" id="JBELPY010000013">
    <property type="protein sequence ID" value="MFL9835446.1"/>
    <property type="molecule type" value="Genomic_DNA"/>
</dbReference>
<evidence type="ECO:0000256" key="1">
    <source>
        <dbReference type="SAM" id="Phobius"/>
    </source>
</evidence>
<proteinExistence type="predicted"/>
<protein>
    <submittedName>
        <fullName evidence="2">DUF6584 family protein</fullName>
    </submittedName>
</protein>
<dbReference type="RefSeq" id="WP_408092196.1">
    <property type="nucleotide sequence ID" value="NZ_JBELPY010000013.1"/>
</dbReference>
<gene>
    <name evidence="2" type="ORF">ABS765_15615</name>
</gene>
<evidence type="ECO:0000313" key="2">
    <source>
        <dbReference type="EMBL" id="MFL9835446.1"/>
    </source>
</evidence>
<keyword evidence="1" id="KW-0472">Membrane</keyword>
<comment type="caution">
    <text evidence="2">The sequence shown here is derived from an EMBL/GenBank/DDBJ whole genome shotgun (WGS) entry which is preliminary data.</text>
</comment>
<dbReference type="InterPro" id="IPR046491">
    <property type="entry name" value="DUF6584"/>
</dbReference>
<dbReference type="Pfam" id="PF20225">
    <property type="entry name" value="DUF6584"/>
    <property type="match status" value="1"/>
</dbReference>
<sequence>MGNIFYRIEEDLKAGRKKKACNRMRNLINEFPDDISLREKLGQIYYDSGFKDEAGKFWILSEIQNFEMKEAIDIYRNSLSNSGNAILKDIVYRGDKNQLSQYSRDILNELESDSFRKTKHIPDFKRKGREKGNYTESKDSFLSTVGFYLFIGGIILLPVLGFVKLCEIIKILFEIIF</sequence>
<keyword evidence="1" id="KW-1133">Transmembrane helix</keyword>
<dbReference type="Proteomes" id="UP001629058">
    <property type="component" value="Unassembled WGS sequence"/>
</dbReference>
<reference evidence="2 3" key="1">
    <citation type="submission" date="2024-06" db="EMBL/GenBank/DDBJ databases">
        <authorList>
            <person name="Kaempfer P."/>
            <person name="Viver T."/>
        </authorList>
    </citation>
    <scope>NUCLEOTIDE SEQUENCE [LARGE SCALE GENOMIC DNA]</scope>
    <source>
        <strain evidence="2 3">ST-37</strain>
    </source>
</reference>
<keyword evidence="1" id="KW-0812">Transmembrane</keyword>
<accession>A0ABW8Y5H1</accession>
<feature type="transmembrane region" description="Helical" evidence="1">
    <location>
        <begin position="141"/>
        <end position="163"/>
    </location>
</feature>